<dbReference type="GO" id="GO:0034755">
    <property type="term" value="P:iron ion transmembrane transport"/>
    <property type="evidence" value="ECO:0007669"/>
    <property type="project" value="TreeGrafter"/>
</dbReference>
<comment type="caution">
    <text evidence="8">The sequence shown here is derived from an EMBL/GenBank/DDBJ whole genome shotgun (WGS) entry which is preliminary data.</text>
</comment>
<gene>
    <name evidence="8" type="ORF">MUY27_11555</name>
</gene>
<feature type="transmembrane region" description="Helical" evidence="7">
    <location>
        <begin position="335"/>
        <end position="354"/>
    </location>
</feature>
<dbReference type="EMBL" id="JALJEJ010000004">
    <property type="protein sequence ID" value="MCJ8210345.1"/>
    <property type="molecule type" value="Genomic_DNA"/>
</dbReference>
<evidence type="ECO:0000313" key="8">
    <source>
        <dbReference type="EMBL" id="MCJ8210345.1"/>
    </source>
</evidence>
<evidence type="ECO:0000256" key="7">
    <source>
        <dbReference type="SAM" id="Phobius"/>
    </source>
</evidence>
<dbReference type="RefSeq" id="WP_245130181.1">
    <property type="nucleotide sequence ID" value="NZ_JALJEJ010000004.1"/>
</dbReference>
<evidence type="ECO:0000256" key="5">
    <source>
        <dbReference type="ARBA" id="ARBA00022989"/>
    </source>
</evidence>
<dbReference type="PANTHER" id="PTHR11706">
    <property type="entry name" value="SOLUTE CARRIER PROTEIN FAMILY 11 MEMBER"/>
    <property type="match status" value="1"/>
</dbReference>
<evidence type="ECO:0000256" key="6">
    <source>
        <dbReference type="ARBA" id="ARBA00023136"/>
    </source>
</evidence>
<keyword evidence="6 7" id="KW-0472">Membrane</keyword>
<sequence>MNKRNKYLRKLVAGLKSLGPGLVTGSSDDDPSGIATYSQVGAQFGFAALWTALVTFPLMAAIQEMCARIGLVTTKGLTSTLRNHYPKWILWLMILFSFPAIVLNIGADIAGMGAAANLITPRVPAFAFSVLFTILILAAIIIFPYQKVAGILKWFCITLLVYLAVPFFTDVNWMVVLKSTFIPHISWSKDFLNALVAILGTTISPYLFFWQATMEAEDIQQKGQTLMVDKRMISKMRQDVDTGMLFSNVVMFFIILTCGSVLYPHGIRQIQTVEQAAVALRPIAGDMAYWLFAIGIIGTGFLAIPVLSGSLSYMFAETFNWKQGLDKKFFQAKPFYGVIIISLVIGVLLNLIGINPVQGLIYSAILYGLTAPVIILVVLHISNNRKVMGDEVNGRWSNILGWLTFILMSAAAVAMLYLQFSS</sequence>
<evidence type="ECO:0000256" key="3">
    <source>
        <dbReference type="ARBA" id="ARBA00022692"/>
    </source>
</evidence>
<comment type="subcellular location">
    <subcellularLocation>
        <location evidence="1">Membrane</location>
        <topology evidence="1">Multi-pass membrane protein</topology>
    </subcellularLocation>
</comment>
<dbReference type="AlphaFoldDB" id="A0A9X2BA23"/>
<dbReference type="InterPro" id="IPR001046">
    <property type="entry name" value="NRAMP_fam"/>
</dbReference>
<keyword evidence="2" id="KW-0813">Transport</keyword>
<keyword evidence="5 7" id="KW-1133">Transmembrane helix</keyword>
<dbReference type="GO" id="GO:0015086">
    <property type="term" value="F:cadmium ion transmembrane transporter activity"/>
    <property type="evidence" value="ECO:0007669"/>
    <property type="project" value="TreeGrafter"/>
</dbReference>
<accession>A0A9X2BA23</accession>
<reference evidence="8" key="1">
    <citation type="submission" date="2022-04" db="EMBL/GenBank/DDBJ databases">
        <title>Mucilaginibacter sp. RS28 isolated from freshwater.</title>
        <authorList>
            <person name="Ko S.-R."/>
        </authorList>
    </citation>
    <scope>NUCLEOTIDE SEQUENCE</scope>
    <source>
        <strain evidence="8">RS28</strain>
    </source>
</reference>
<organism evidence="8 9">
    <name type="scientific">Mucilaginibacter straminoryzae</name>
    <dbReference type="NCBI Taxonomy" id="2932774"/>
    <lineage>
        <taxon>Bacteria</taxon>
        <taxon>Pseudomonadati</taxon>
        <taxon>Bacteroidota</taxon>
        <taxon>Sphingobacteriia</taxon>
        <taxon>Sphingobacteriales</taxon>
        <taxon>Sphingobacteriaceae</taxon>
        <taxon>Mucilaginibacter</taxon>
    </lineage>
</organism>
<feature type="transmembrane region" description="Helical" evidence="7">
    <location>
        <begin position="360"/>
        <end position="379"/>
    </location>
</feature>
<evidence type="ECO:0000256" key="1">
    <source>
        <dbReference type="ARBA" id="ARBA00004141"/>
    </source>
</evidence>
<feature type="transmembrane region" description="Helical" evidence="7">
    <location>
        <begin position="88"/>
        <end position="106"/>
    </location>
</feature>
<evidence type="ECO:0000313" key="9">
    <source>
        <dbReference type="Proteomes" id="UP001139450"/>
    </source>
</evidence>
<keyword evidence="3 7" id="KW-0812">Transmembrane</keyword>
<name>A0A9X2BA23_9SPHI</name>
<keyword evidence="9" id="KW-1185">Reference proteome</keyword>
<evidence type="ECO:0000256" key="4">
    <source>
        <dbReference type="ARBA" id="ARBA00022847"/>
    </source>
</evidence>
<dbReference type="GO" id="GO:0015293">
    <property type="term" value="F:symporter activity"/>
    <property type="evidence" value="ECO:0007669"/>
    <property type="project" value="UniProtKB-KW"/>
</dbReference>
<keyword evidence="4" id="KW-0769">Symport</keyword>
<dbReference type="PANTHER" id="PTHR11706:SF33">
    <property type="entry name" value="NATURAL RESISTANCE-ASSOCIATED MACROPHAGE PROTEIN 2"/>
    <property type="match status" value="1"/>
</dbReference>
<feature type="transmembrane region" description="Helical" evidence="7">
    <location>
        <begin position="245"/>
        <end position="267"/>
    </location>
</feature>
<feature type="transmembrane region" description="Helical" evidence="7">
    <location>
        <begin position="152"/>
        <end position="171"/>
    </location>
</feature>
<dbReference type="GO" id="GO:0005384">
    <property type="term" value="F:manganese ion transmembrane transporter activity"/>
    <property type="evidence" value="ECO:0007669"/>
    <property type="project" value="TreeGrafter"/>
</dbReference>
<feature type="transmembrane region" description="Helical" evidence="7">
    <location>
        <begin position="287"/>
        <end position="315"/>
    </location>
</feature>
<dbReference type="GO" id="GO:0005886">
    <property type="term" value="C:plasma membrane"/>
    <property type="evidence" value="ECO:0007669"/>
    <property type="project" value="TreeGrafter"/>
</dbReference>
<dbReference type="Pfam" id="PF01566">
    <property type="entry name" value="Nramp"/>
    <property type="match status" value="1"/>
</dbReference>
<feature type="transmembrane region" description="Helical" evidence="7">
    <location>
        <begin position="399"/>
        <end position="420"/>
    </location>
</feature>
<feature type="transmembrane region" description="Helical" evidence="7">
    <location>
        <begin position="191"/>
        <end position="210"/>
    </location>
</feature>
<proteinExistence type="predicted"/>
<dbReference type="Proteomes" id="UP001139450">
    <property type="component" value="Unassembled WGS sequence"/>
</dbReference>
<feature type="transmembrane region" description="Helical" evidence="7">
    <location>
        <begin position="126"/>
        <end position="145"/>
    </location>
</feature>
<evidence type="ECO:0000256" key="2">
    <source>
        <dbReference type="ARBA" id="ARBA00022448"/>
    </source>
</evidence>
<protein>
    <submittedName>
        <fullName evidence="8">Divalent metal cation transporter</fullName>
    </submittedName>
</protein>